<dbReference type="PANTHER" id="PTHR13326:SF21">
    <property type="entry name" value="PSEUDOURIDYLATE SYNTHASE PUS7L"/>
    <property type="match status" value="1"/>
</dbReference>
<comment type="similarity">
    <text evidence="1 4">Belongs to the pseudouridine synthase TruD family.</text>
</comment>
<comment type="caution">
    <text evidence="6">The sequence shown here is derived from an EMBL/GenBank/DDBJ whole genome shotgun (WGS) entry which is preliminary data.</text>
</comment>
<name>A0A520KRT3_METT2</name>
<protein>
    <recommendedName>
        <fullName evidence="4">Probable tRNA pseudouridine synthase D</fullName>
        <ecNumber evidence="4">5.4.99.27</ecNumber>
    </recommendedName>
    <alternativeName>
        <fullName evidence="4">tRNA pseudouridine(13) synthase</fullName>
    </alternativeName>
    <alternativeName>
        <fullName evidence="4">tRNA pseudouridylate synthase D</fullName>
    </alternativeName>
    <alternativeName>
        <fullName evidence="4">tRNA-uridine isomerase D</fullName>
    </alternativeName>
</protein>
<dbReference type="Pfam" id="PF01142">
    <property type="entry name" value="TruD"/>
    <property type="match status" value="1"/>
</dbReference>
<keyword evidence="2 4" id="KW-0819">tRNA processing</keyword>
<dbReference type="PANTHER" id="PTHR13326">
    <property type="entry name" value="TRNA PSEUDOURIDINE SYNTHASE D"/>
    <property type="match status" value="1"/>
</dbReference>
<dbReference type="GO" id="GO:0031119">
    <property type="term" value="P:tRNA pseudouridine synthesis"/>
    <property type="evidence" value="ECO:0007669"/>
    <property type="project" value="UniProtKB-UniRule"/>
</dbReference>
<proteinExistence type="inferred from homology"/>
<dbReference type="Gene3D" id="3.30.2350.20">
    <property type="entry name" value="TruD, catalytic domain"/>
    <property type="match status" value="1"/>
</dbReference>
<dbReference type="FunFam" id="3.30.70.3160:FF:000001">
    <property type="entry name" value="Probable tRNA pseudouridine synthase D"/>
    <property type="match status" value="1"/>
</dbReference>
<comment type="catalytic activity">
    <reaction evidence="4">
        <text>uridine(13) in tRNA = pseudouridine(13) in tRNA</text>
        <dbReference type="Rhea" id="RHEA:42540"/>
        <dbReference type="Rhea" id="RHEA-COMP:10105"/>
        <dbReference type="Rhea" id="RHEA-COMP:10106"/>
        <dbReference type="ChEBI" id="CHEBI:65314"/>
        <dbReference type="ChEBI" id="CHEBI:65315"/>
        <dbReference type="EC" id="5.4.99.27"/>
    </reaction>
</comment>
<evidence type="ECO:0000256" key="4">
    <source>
        <dbReference type="HAMAP-Rule" id="MF_01082"/>
    </source>
</evidence>
<dbReference type="SUPFAM" id="SSF55120">
    <property type="entry name" value="Pseudouridine synthase"/>
    <property type="match status" value="1"/>
</dbReference>
<evidence type="ECO:0000256" key="1">
    <source>
        <dbReference type="ARBA" id="ARBA00007953"/>
    </source>
</evidence>
<accession>A0A520KRT3</accession>
<gene>
    <name evidence="4 6" type="primary">truD</name>
    <name evidence="6" type="ORF">EF806_03915</name>
</gene>
<feature type="domain" description="TRUD" evidence="5">
    <location>
        <begin position="172"/>
        <end position="388"/>
    </location>
</feature>
<dbReference type="Gene3D" id="1.10.1510.30">
    <property type="match status" value="1"/>
</dbReference>
<evidence type="ECO:0000256" key="3">
    <source>
        <dbReference type="ARBA" id="ARBA00023235"/>
    </source>
</evidence>
<dbReference type="Gene3D" id="3.30.70.3160">
    <property type="match status" value="1"/>
</dbReference>
<dbReference type="GO" id="GO:0160150">
    <property type="term" value="F:tRNA pseudouridine(13) synthase activity"/>
    <property type="evidence" value="ECO:0007669"/>
    <property type="project" value="UniProtKB-EC"/>
</dbReference>
<dbReference type="NCBIfam" id="TIGR00094">
    <property type="entry name" value="tRNA_TruD_broad"/>
    <property type="match status" value="1"/>
</dbReference>
<dbReference type="InterPro" id="IPR001656">
    <property type="entry name" value="PsdUridine_synth_TruD"/>
</dbReference>
<dbReference type="GO" id="GO:0003723">
    <property type="term" value="F:RNA binding"/>
    <property type="evidence" value="ECO:0007669"/>
    <property type="project" value="InterPro"/>
</dbReference>
<reference evidence="6 7" key="1">
    <citation type="journal article" date="2019" name="Nat. Microbiol.">
        <title>Wide diversity of methane and short-chain alkane metabolisms in uncultured archaea.</title>
        <authorList>
            <person name="Borrel G."/>
            <person name="Adam P.S."/>
            <person name="McKay L.J."/>
            <person name="Chen L.X."/>
            <person name="Sierra-Garcia I.N."/>
            <person name="Sieber C.M."/>
            <person name="Letourneur Q."/>
            <person name="Ghozlane A."/>
            <person name="Andersen G.L."/>
            <person name="Li W.J."/>
            <person name="Hallam S.J."/>
            <person name="Muyzer G."/>
            <person name="de Oliveira V.M."/>
            <person name="Inskeep W.P."/>
            <person name="Banfield J.F."/>
            <person name="Gribaldo S."/>
        </authorList>
    </citation>
    <scope>NUCLEOTIDE SEQUENCE [LARGE SCALE GENOMIC DNA]</scope>
    <source>
        <strain evidence="6">NM1a</strain>
    </source>
</reference>
<evidence type="ECO:0000259" key="5">
    <source>
        <dbReference type="PROSITE" id="PS50984"/>
    </source>
</evidence>
<comment type="function">
    <text evidence="4">Could be responsible for synthesis of pseudouridine from uracil-13 in transfer RNAs.</text>
</comment>
<dbReference type="EC" id="5.4.99.27" evidence="4"/>
<dbReference type="HAMAP" id="MF_01082">
    <property type="entry name" value="TruD"/>
    <property type="match status" value="1"/>
</dbReference>
<dbReference type="Proteomes" id="UP000317158">
    <property type="component" value="Unassembled WGS sequence"/>
</dbReference>
<dbReference type="InterPro" id="IPR042214">
    <property type="entry name" value="TruD_catalytic"/>
</dbReference>
<dbReference type="EMBL" id="RXIF01000006">
    <property type="protein sequence ID" value="RZN64500.1"/>
    <property type="molecule type" value="Genomic_DNA"/>
</dbReference>
<organism evidence="6 7">
    <name type="scientific">Methanoliparum thermophilum</name>
    <dbReference type="NCBI Taxonomy" id="2491083"/>
    <lineage>
        <taxon>Archaea</taxon>
        <taxon>Methanobacteriati</taxon>
        <taxon>Methanobacteriota</taxon>
        <taxon>Candidatus Methanoliparia</taxon>
        <taxon>Candidatus Methanoliparales</taxon>
        <taxon>Candidatus Methanoliparaceae</taxon>
        <taxon>Candidatus Methanoliparum</taxon>
    </lineage>
</organism>
<dbReference type="InterPro" id="IPR011760">
    <property type="entry name" value="PsdUridine_synth_TruD_insert"/>
</dbReference>
<feature type="active site" description="Nucleophile" evidence="4">
    <location>
        <position position="95"/>
    </location>
</feature>
<keyword evidence="3 4" id="KW-0413">Isomerase</keyword>
<dbReference type="AlphaFoldDB" id="A0A520KRT3"/>
<evidence type="ECO:0000313" key="7">
    <source>
        <dbReference type="Proteomes" id="UP000317158"/>
    </source>
</evidence>
<evidence type="ECO:0000256" key="2">
    <source>
        <dbReference type="ARBA" id="ARBA00022694"/>
    </source>
</evidence>
<evidence type="ECO:0000313" key="6">
    <source>
        <dbReference type="EMBL" id="RZN64500.1"/>
    </source>
</evidence>
<dbReference type="PIRSF" id="PIRSF037016">
    <property type="entry name" value="Pseudouridin_synth_euk_prd"/>
    <property type="match status" value="1"/>
</dbReference>
<sequence>MIPTPYSIEKEVGIDYYLTDTKGIGGRIKTVPNDFVVEEIYDPEKILKIVSNRINKIYSIILVKKLNWDTHTLVREIARRLGISKKRIGFSGTKDKNALSIQLMSCDVTKESIEKIKIKDADIKFVGYSTSPVKLGNHIANRFKITIRDINHESDICDTVAEIEREVDDKGGFPNFFGMQRFGTIRPISHKIGEKILKRDFKGAVLTYLSYENNYEPEDTRYARRYAKEEDFKNALRYFPHHLRYERALANHLVRYPEDYIGALRDIQLGVRMMFIHAYQSYLFNKIVSKRIEEGIFNRVIEGDYVYFKNGGIDKVNLNKVKLYENLIDKGRSSITAPLIGYNSVLNDFELKVIEESEEIKGEDLIRSFKIKELPELSSKGIRRPISIKAHITSSKIDDALSLNFLLDKGSYATSILREIMKEDPLKANF</sequence>
<dbReference type="PROSITE" id="PS50984">
    <property type="entry name" value="TRUD"/>
    <property type="match status" value="1"/>
</dbReference>
<dbReference type="InterPro" id="IPR020103">
    <property type="entry name" value="PsdUridine_synth_cat_dom_sf"/>
</dbReference>